<dbReference type="InterPro" id="IPR002151">
    <property type="entry name" value="Kinesin_light"/>
</dbReference>
<dbReference type="SMART" id="SM00028">
    <property type="entry name" value="TPR"/>
    <property type="match status" value="5"/>
</dbReference>
<evidence type="ECO:0000256" key="4">
    <source>
        <dbReference type="ARBA" id="ARBA00022701"/>
    </source>
</evidence>
<keyword evidence="7" id="KW-0175">Coiled coil</keyword>
<dbReference type="EMBL" id="LO017727">
    <property type="protein sequence ID" value="CRH04803.1"/>
    <property type="molecule type" value="Genomic_DNA"/>
</dbReference>
<dbReference type="InterPro" id="IPR002477">
    <property type="entry name" value="Peptidoglycan-bd-like"/>
</dbReference>
<keyword evidence="8" id="KW-0505">Motor protein</keyword>
<feature type="compositionally biased region" description="Acidic residues" evidence="10">
    <location>
        <begin position="494"/>
        <end position="505"/>
    </location>
</feature>
<evidence type="ECO:0000256" key="7">
    <source>
        <dbReference type="ARBA" id="ARBA00023054"/>
    </source>
</evidence>
<feature type="compositionally biased region" description="Low complexity" evidence="10">
    <location>
        <begin position="506"/>
        <end position="534"/>
    </location>
</feature>
<keyword evidence="9" id="KW-0206">Cytoskeleton</keyword>
<feature type="domain" description="Peptidoglycan binding-like" evidence="12">
    <location>
        <begin position="421"/>
        <end position="455"/>
    </location>
</feature>
<evidence type="ECO:0000256" key="9">
    <source>
        <dbReference type="ARBA" id="ARBA00023212"/>
    </source>
</evidence>
<dbReference type="GO" id="GO:0005737">
    <property type="term" value="C:cytoplasm"/>
    <property type="evidence" value="ECO:0007669"/>
    <property type="project" value="TreeGrafter"/>
</dbReference>
<dbReference type="PANTHER" id="PTHR45783">
    <property type="entry name" value="KINESIN LIGHT CHAIN"/>
    <property type="match status" value="1"/>
</dbReference>
<comment type="similarity">
    <text evidence="2">Belongs to the kinesin light chain family.</text>
</comment>
<dbReference type="InterPro" id="IPR011990">
    <property type="entry name" value="TPR-like_helical_dom_sf"/>
</dbReference>
<evidence type="ECO:0000256" key="2">
    <source>
        <dbReference type="ARBA" id="ARBA00009622"/>
    </source>
</evidence>
<dbReference type="AlphaFoldDB" id="A0A1S7LEG5"/>
<reference evidence="13" key="1">
    <citation type="submission" date="2015-04" db="EMBL/GenBank/DDBJ databases">
        <authorList>
            <person name="Syromyatnikov M.Y."/>
            <person name="Popov V.N."/>
        </authorList>
    </citation>
    <scope>NUCLEOTIDE SEQUENCE</scope>
    <source>
        <strain evidence="13">MO-1</strain>
    </source>
</reference>
<evidence type="ECO:0000256" key="10">
    <source>
        <dbReference type="SAM" id="MobiDB-lite"/>
    </source>
</evidence>
<feature type="region of interest" description="Disordered" evidence="10">
    <location>
        <begin position="476"/>
        <end position="546"/>
    </location>
</feature>
<dbReference type="GO" id="GO:0005871">
    <property type="term" value="C:kinesin complex"/>
    <property type="evidence" value="ECO:0007669"/>
    <property type="project" value="InterPro"/>
</dbReference>
<proteinExistence type="inferred from homology"/>
<evidence type="ECO:0000256" key="1">
    <source>
        <dbReference type="ARBA" id="ARBA00004245"/>
    </source>
</evidence>
<keyword evidence="6" id="KW-0802">TPR repeat</keyword>
<evidence type="ECO:0000256" key="11">
    <source>
        <dbReference type="SAM" id="SignalP"/>
    </source>
</evidence>
<dbReference type="Pfam" id="PF01471">
    <property type="entry name" value="PG_binding_1"/>
    <property type="match status" value="1"/>
</dbReference>
<feature type="chain" id="PRO_5013317881" description="Peptidoglycan binding-like domain-containing protein" evidence="11">
    <location>
        <begin position="27"/>
        <end position="546"/>
    </location>
</feature>
<keyword evidence="3" id="KW-0963">Cytoplasm</keyword>
<evidence type="ECO:0000256" key="6">
    <source>
        <dbReference type="ARBA" id="ARBA00022803"/>
    </source>
</evidence>
<dbReference type="InterPro" id="IPR036366">
    <property type="entry name" value="PGBDSf"/>
</dbReference>
<dbReference type="SUPFAM" id="SSF48452">
    <property type="entry name" value="TPR-like"/>
    <property type="match status" value="3"/>
</dbReference>
<sequence>MSHTTPRLFAALILLCATLPLLSPHAAWGQQTTEAGPSKPLWEAWLAPTMANMERLELALSRGDTVEASTNIAELEAHYNQHLPELPESMLVYPLLRTARMALYHNALAEASRILDRIDTILRQHVGSEHPLQITANTLRAVLWIRQERPRDALKMLAKNLQLQEMLLNAEHPALVPQLNMLGDLQIHLQLYDEAIHTLKRAITIVMQARGPFQQARISLHNRLASLYMQTGSQRQAALLLGISLSMEEVLHGAQHPALIFPLRKLAFALSSTGRFDDAKKLLQRALVLAQKSYGTNHLQSVKLIVALADLAVENQDLLESGRLYQKALDIYHALERTQQPRYAHLQIKRATIYQAEAAWFQAERLHREALQLLARTAVTSHKERDLLAQHLEGYRHIVRILNRRAWLGGNMPQKRKQALFTLQQRLKALGYEPGKVDGEPGPQSAQALASYRLKMGFAHPRPMRWNLKSLHLALEQVPPQPPPPLESPNQEKSEEEQTETEPEAAMEPVTEEPAQQTEPTTTPASSAVSATAAHKSEPAPPPPSQ</sequence>
<evidence type="ECO:0000313" key="13">
    <source>
        <dbReference type="EMBL" id="CRH04803.1"/>
    </source>
</evidence>
<organism evidence="13">
    <name type="scientific">Magnetococcus massalia (strain MO-1)</name>
    <dbReference type="NCBI Taxonomy" id="451514"/>
    <lineage>
        <taxon>Bacteria</taxon>
        <taxon>Pseudomonadati</taxon>
        <taxon>Pseudomonadota</taxon>
        <taxon>Magnetococcia</taxon>
        <taxon>Magnetococcales</taxon>
        <taxon>Magnetococcaceae</taxon>
        <taxon>Magnetococcus</taxon>
    </lineage>
</organism>
<dbReference type="Pfam" id="PF13181">
    <property type="entry name" value="TPR_8"/>
    <property type="match status" value="1"/>
</dbReference>
<dbReference type="Gene3D" id="1.25.40.10">
    <property type="entry name" value="Tetratricopeptide repeat domain"/>
    <property type="match status" value="2"/>
</dbReference>
<protein>
    <recommendedName>
        <fullName evidence="12">Peptidoglycan binding-like domain-containing protein</fullName>
    </recommendedName>
</protein>
<accession>A0A1S7LEG5</accession>
<evidence type="ECO:0000256" key="8">
    <source>
        <dbReference type="ARBA" id="ARBA00023175"/>
    </source>
</evidence>
<name>A0A1S7LEG5_MAGMO</name>
<dbReference type="SUPFAM" id="SSF47090">
    <property type="entry name" value="PGBD-like"/>
    <property type="match status" value="1"/>
</dbReference>
<gene>
    <name evidence="13" type="ORF">MAGMO_0599</name>
</gene>
<keyword evidence="5" id="KW-0677">Repeat</keyword>
<dbReference type="InterPro" id="IPR036365">
    <property type="entry name" value="PGBD-like_sf"/>
</dbReference>
<evidence type="ECO:0000256" key="3">
    <source>
        <dbReference type="ARBA" id="ARBA00022490"/>
    </source>
</evidence>
<dbReference type="InterPro" id="IPR019734">
    <property type="entry name" value="TPR_rpt"/>
</dbReference>
<comment type="subcellular location">
    <subcellularLocation>
        <location evidence="1">Cytoplasm</location>
        <location evidence="1">Cytoskeleton</location>
    </subcellularLocation>
</comment>
<dbReference type="GO" id="GO:0019894">
    <property type="term" value="F:kinesin binding"/>
    <property type="evidence" value="ECO:0007669"/>
    <property type="project" value="TreeGrafter"/>
</dbReference>
<dbReference type="Gene3D" id="1.10.101.10">
    <property type="entry name" value="PGBD-like superfamily/PGBD"/>
    <property type="match status" value="1"/>
</dbReference>
<dbReference type="GO" id="GO:0007018">
    <property type="term" value="P:microtubule-based movement"/>
    <property type="evidence" value="ECO:0007669"/>
    <property type="project" value="TreeGrafter"/>
</dbReference>
<dbReference type="PANTHER" id="PTHR45783:SF3">
    <property type="entry name" value="KINESIN LIGHT CHAIN"/>
    <property type="match status" value="1"/>
</dbReference>
<keyword evidence="4" id="KW-0493">Microtubule</keyword>
<evidence type="ECO:0000256" key="5">
    <source>
        <dbReference type="ARBA" id="ARBA00022737"/>
    </source>
</evidence>
<keyword evidence="11" id="KW-0732">Signal</keyword>
<feature type="signal peptide" evidence="11">
    <location>
        <begin position="1"/>
        <end position="26"/>
    </location>
</feature>
<evidence type="ECO:0000259" key="12">
    <source>
        <dbReference type="Pfam" id="PF01471"/>
    </source>
</evidence>
<dbReference type="GO" id="GO:0005874">
    <property type="term" value="C:microtubule"/>
    <property type="evidence" value="ECO:0007669"/>
    <property type="project" value="UniProtKB-KW"/>
</dbReference>
<dbReference type="Pfam" id="PF13374">
    <property type="entry name" value="TPR_10"/>
    <property type="match status" value="2"/>
</dbReference>